<dbReference type="Gene3D" id="3.30.70.270">
    <property type="match status" value="1"/>
</dbReference>
<dbReference type="GO" id="GO:0043709">
    <property type="term" value="P:cell adhesion involved in single-species biofilm formation"/>
    <property type="evidence" value="ECO:0007669"/>
    <property type="project" value="TreeGrafter"/>
</dbReference>
<dbReference type="PROSITE" id="PS50887">
    <property type="entry name" value="GGDEF"/>
    <property type="match status" value="1"/>
</dbReference>
<dbReference type="EC" id="2.7.7.65" evidence="1"/>
<evidence type="ECO:0000313" key="6">
    <source>
        <dbReference type="EMBL" id="MBK8524851.1"/>
    </source>
</evidence>
<keyword evidence="4" id="KW-0472">Membrane</keyword>
<name>A0A9D7K319_9PROT</name>
<evidence type="ECO:0000259" key="5">
    <source>
        <dbReference type="PROSITE" id="PS50887"/>
    </source>
</evidence>
<feature type="transmembrane region" description="Helical" evidence="4">
    <location>
        <begin position="20"/>
        <end position="41"/>
    </location>
</feature>
<proteinExistence type="predicted"/>
<reference evidence="6" key="1">
    <citation type="submission" date="2020-10" db="EMBL/GenBank/DDBJ databases">
        <title>Connecting structure to function with the recovery of over 1000 high-quality activated sludge metagenome-assembled genomes encoding full-length rRNA genes using long-read sequencing.</title>
        <authorList>
            <person name="Singleton C.M."/>
            <person name="Petriglieri F."/>
            <person name="Kristensen J.M."/>
            <person name="Kirkegaard R.H."/>
            <person name="Michaelsen T.Y."/>
            <person name="Andersen M.H."/>
            <person name="Karst S.M."/>
            <person name="Dueholm M.S."/>
            <person name="Nielsen P.H."/>
            <person name="Albertsen M."/>
        </authorList>
    </citation>
    <scope>NUCLEOTIDE SEQUENCE</scope>
    <source>
        <strain evidence="6">Hirt_18-Q3-R61-65_BATAC.395</strain>
    </source>
</reference>
<dbReference type="SUPFAM" id="SSF55073">
    <property type="entry name" value="Nucleotide cyclase"/>
    <property type="match status" value="1"/>
</dbReference>
<dbReference type="GO" id="GO:1902201">
    <property type="term" value="P:negative regulation of bacterial-type flagellum-dependent cell motility"/>
    <property type="evidence" value="ECO:0007669"/>
    <property type="project" value="TreeGrafter"/>
</dbReference>
<dbReference type="InterPro" id="IPR043128">
    <property type="entry name" value="Rev_trsase/Diguanyl_cyclase"/>
</dbReference>
<feature type="transmembrane region" description="Helical" evidence="4">
    <location>
        <begin position="180"/>
        <end position="198"/>
    </location>
</feature>
<evidence type="ECO:0000256" key="1">
    <source>
        <dbReference type="ARBA" id="ARBA00012528"/>
    </source>
</evidence>
<sequence>MFTTSRTPDNYRHKLGAGVLLCRLTAVFSIVFASAAAWLAVDQHALLENMEDLQSRTLPNSMEHQRLARNLEVLRLEGERVLAADNPENRRQALFIVTLMAGHPSLLANEKARNLAIETEIFLTRAAQGSRIDENIRDEWTRISRHLSLTADDISVDGINLAREDVRQMNGLVEQTRQKLHGAVALVLGFLALLLLLIRRMILRPLQQIDHALSDLRQPGSAVTLPNYSLRELASVREAIVQLHGLMQEHESTRDDLQKLAATDVLTSLNNRRHFMFLAESELTRAQRYGRPISIGLADLDHFKHINDIHGHAAGDLALKAFADIIRSTLRHSDIAGRYGGEEFAFVFPETTPQEAVALAERLRAHLDAWVIPLKNGGHIRLTTSIGIADASAQALEDALRLADEALYQAKASGRNRTIQAKTTQLPLPLGGHTDNSGHSA</sequence>
<dbReference type="InterPro" id="IPR000160">
    <property type="entry name" value="GGDEF_dom"/>
</dbReference>
<dbReference type="PANTHER" id="PTHR45138:SF9">
    <property type="entry name" value="DIGUANYLATE CYCLASE DGCM-RELATED"/>
    <property type="match status" value="1"/>
</dbReference>
<organism evidence="6 7">
    <name type="scientific">Candidatus Proximibacter danicus</name>
    <dbReference type="NCBI Taxonomy" id="2954365"/>
    <lineage>
        <taxon>Bacteria</taxon>
        <taxon>Pseudomonadati</taxon>
        <taxon>Pseudomonadota</taxon>
        <taxon>Betaproteobacteria</taxon>
        <taxon>Candidatus Proximibacter</taxon>
    </lineage>
</organism>
<keyword evidence="4" id="KW-1133">Transmembrane helix</keyword>
<dbReference type="Proteomes" id="UP000886689">
    <property type="component" value="Unassembled WGS sequence"/>
</dbReference>
<dbReference type="FunFam" id="3.30.70.270:FF:000001">
    <property type="entry name" value="Diguanylate cyclase domain protein"/>
    <property type="match status" value="1"/>
</dbReference>
<comment type="catalytic activity">
    <reaction evidence="2">
        <text>2 GTP = 3',3'-c-di-GMP + 2 diphosphate</text>
        <dbReference type="Rhea" id="RHEA:24898"/>
        <dbReference type="ChEBI" id="CHEBI:33019"/>
        <dbReference type="ChEBI" id="CHEBI:37565"/>
        <dbReference type="ChEBI" id="CHEBI:58805"/>
        <dbReference type="EC" id="2.7.7.65"/>
    </reaction>
</comment>
<dbReference type="AlphaFoldDB" id="A0A9D7K319"/>
<dbReference type="InterPro" id="IPR029787">
    <property type="entry name" value="Nucleotide_cyclase"/>
</dbReference>
<accession>A0A9D7K319</accession>
<dbReference type="CDD" id="cd01949">
    <property type="entry name" value="GGDEF"/>
    <property type="match status" value="1"/>
</dbReference>
<dbReference type="GO" id="GO:0005886">
    <property type="term" value="C:plasma membrane"/>
    <property type="evidence" value="ECO:0007669"/>
    <property type="project" value="TreeGrafter"/>
</dbReference>
<keyword evidence="4" id="KW-0812">Transmembrane</keyword>
<dbReference type="InterPro" id="IPR050469">
    <property type="entry name" value="Diguanylate_Cyclase"/>
</dbReference>
<gene>
    <name evidence="6" type="ORF">IPL58_12675</name>
</gene>
<evidence type="ECO:0000256" key="2">
    <source>
        <dbReference type="ARBA" id="ARBA00034247"/>
    </source>
</evidence>
<evidence type="ECO:0000256" key="4">
    <source>
        <dbReference type="SAM" id="Phobius"/>
    </source>
</evidence>
<dbReference type="PANTHER" id="PTHR45138">
    <property type="entry name" value="REGULATORY COMPONENTS OF SENSORY TRANSDUCTION SYSTEM"/>
    <property type="match status" value="1"/>
</dbReference>
<dbReference type="GO" id="GO:0052621">
    <property type="term" value="F:diguanylate cyclase activity"/>
    <property type="evidence" value="ECO:0007669"/>
    <property type="project" value="UniProtKB-EC"/>
</dbReference>
<dbReference type="SMART" id="SM00267">
    <property type="entry name" value="GGDEF"/>
    <property type="match status" value="1"/>
</dbReference>
<comment type="caution">
    <text evidence="6">The sequence shown here is derived from an EMBL/GenBank/DDBJ whole genome shotgun (WGS) entry which is preliminary data.</text>
</comment>
<dbReference type="NCBIfam" id="TIGR00254">
    <property type="entry name" value="GGDEF"/>
    <property type="match status" value="1"/>
</dbReference>
<feature type="region of interest" description="Disordered" evidence="3">
    <location>
        <begin position="418"/>
        <end position="441"/>
    </location>
</feature>
<dbReference type="Pfam" id="PF00990">
    <property type="entry name" value="GGDEF"/>
    <property type="match status" value="1"/>
</dbReference>
<protein>
    <recommendedName>
        <fullName evidence="1">diguanylate cyclase</fullName>
        <ecNumber evidence="1">2.7.7.65</ecNumber>
    </recommendedName>
</protein>
<dbReference type="EMBL" id="JADJUC010000015">
    <property type="protein sequence ID" value="MBK8524851.1"/>
    <property type="molecule type" value="Genomic_DNA"/>
</dbReference>
<evidence type="ECO:0000256" key="3">
    <source>
        <dbReference type="SAM" id="MobiDB-lite"/>
    </source>
</evidence>
<feature type="domain" description="GGDEF" evidence="5">
    <location>
        <begin position="291"/>
        <end position="423"/>
    </location>
</feature>
<evidence type="ECO:0000313" key="7">
    <source>
        <dbReference type="Proteomes" id="UP000886689"/>
    </source>
</evidence>